<evidence type="ECO:0000313" key="1">
    <source>
        <dbReference type="EMBL" id="RUS93318.1"/>
    </source>
</evidence>
<name>A0A3S1CJ40_9CYAN</name>
<keyword evidence="2" id="KW-1185">Reference proteome</keyword>
<organism evidence="1 2">
    <name type="scientific">Dulcicalothrix desertica PCC 7102</name>
    <dbReference type="NCBI Taxonomy" id="232991"/>
    <lineage>
        <taxon>Bacteria</taxon>
        <taxon>Bacillati</taxon>
        <taxon>Cyanobacteriota</taxon>
        <taxon>Cyanophyceae</taxon>
        <taxon>Nostocales</taxon>
        <taxon>Calotrichaceae</taxon>
        <taxon>Dulcicalothrix</taxon>
    </lineage>
</organism>
<gene>
    <name evidence="1" type="ORF">DSM106972_096740</name>
</gene>
<dbReference type="SUPFAM" id="SSF55909">
    <property type="entry name" value="Pentein"/>
    <property type="match status" value="1"/>
</dbReference>
<reference evidence="1" key="1">
    <citation type="submission" date="2018-12" db="EMBL/GenBank/DDBJ databases">
        <authorList>
            <person name="Will S."/>
            <person name="Neumann-Schaal M."/>
            <person name="Henke P."/>
        </authorList>
    </citation>
    <scope>NUCLEOTIDE SEQUENCE</scope>
    <source>
        <strain evidence="1">PCC 7102</strain>
    </source>
</reference>
<dbReference type="Proteomes" id="UP000271624">
    <property type="component" value="Unassembled WGS sequence"/>
</dbReference>
<sequence>MAPVTFNEYQFAVKELEPAFDAANVLRLGKDIFYLVSDSGNKYGAKWLQTFLGNEY</sequence>
<protein>
    <submittedName>
        <fullName evidence="1">Uncharacterized protein</fullName>
    </submittedName>
</protein>
<dbReference type="RefSeq" id="WP_233786953.1">
    <property type="nucleotide sequence ID" value="NZ_RSCL01000060.1"/>
</dbReference>
<reference evidence="1" key="2">
    <citation type="journal article" date="2019" name="Genome Biol. Evol.">
        <title>Day and night: Metabolic profiles and evolutionary relationships of six axenic non-marine cyanobacteria.</title>
        <authorList>
            <person name="Will S.E."/>
            <person name="Henke P."/>
            <person name="Boedeker C."/>
            <person name="Huang S."/>
            <person name="Brinkmann H."/>
            <person name="Rohde M."/>
            <person name="Jarek M."/>
            <person name="Friedl T."/>
            <person name="Seufert S."/>
            <person name="Schumacher M."/>
            <person name="Overmann J."/>
            <person name="Neumann-Schaal M."/>
            <person name="Petersen J."/>
        </authorList>
    </citation>
    <scope>NUCLEOTIDE SEQUENCE [LARGE SCALE GENOMIC DNA]</scope>
    <source>
        <strain evidence="1">PCC 7102</strain>
    </source>
</reference>
<accession>A0A3S1CJ40</accession>
<dbReference type="AlphaFoldDB" id="A0A3S1CJ40"/>
<dbReference type="EMBL" id="RSCL01000060">
    <property type="protein sequence ID" value="RUS93318.1"/>
    <property type="molecule type" value="Genomic_DNA"/>
</dbReference>
<dbReference type="Gene3D" id="3.75.10.10">
    <property type="entry name" value="L-arginine/glycine Amidinotransferase, Chain A"/>
    <property type="match status" value="1"/>
</dbReference>
<evidence type="ECO:0000313" key="2">
    <source>
        <dbReference type="Proteomes" id="UP000271624"/>
    </source>
</evidence>
<comment type="caution">
    <text evidence="1">The sequence shown here is derived from an EMBL/GenBank/DDBJ whole genome shotgun (WGS) entry which is preliminary data.</text>
</comment>
<proteinExistence type="predicted"/>